<feature type="domain" description="Serine hydrolase" evidence="3">
    <location>
        <begin position="2"/>
        <end position="216"/>
    </location>
</feature>
<name>A0A066W484_TILAU</name>
<evidence type="ECO:0000256" key="2">
    <source>
        <dbReference type="SAM" id="MobiDB-lite"/>
    </source>
</evidence>
<dbReference type="EMBL" id="JMSN01000041">
    <property type="protein sequence ID" value="KDN45605.1"/>
    <property type="molecule type" value="Genomic_DNA"/>
</dbReference>
<dbReference type="GeneID" id="25264446"/>
<dbReference type="FunCoup" id="A0A066W484">
    <property type="interactions" value="149"/>
</dbReference>
<sequence>MTKLRIACLHGYTSNAFIFSRRCGAIRKACKDVAEFHFINGPHLVQPISGLGGLDGPSEREVVDETTPLEEQPRAWWRAQDDRTYSGWDETVEFLNAQMAETGPWDAIMGFSQGACMTGLLAAAFEKPDRVPGLRLHRDQTPLKFAIAISGFRSREPRHEALFEEKIRTPMLCVLGKEDYIVEADRSQTLTDACANVRVEWHEGGHATPSQAPWRNFFRDYIAAFAEPSAGLDWRTLAGPSDRPKGSPSSAIASANSSGASTPVLGANSSSHRRPGKSLADAEHEEEQERLAALVGSKPTL</sequence>
<dbReference type="AlphaFoldDB" id="A0A066W484"/>
<dbReference type="Proteomes" id="UP000027361">
    <property type="component" value="Unassembled WGS sequence"/>
</dbReference>
<keyword evidence="1" id="KW-0378">Hydrolase</keyword>
<dbReference type="GO" id="GO:0005737">
    <property type="term" value="C:cytoplasm"/>
    <property type="evidence" value="ECO:0007669"/>
    <property type="project" value="TreeGrafter"/>
</dbReference>
<dbReference type="InterPro" id="IPR050593">
    <property type="entry name" value="LovG"/>
</dbReference>
<protein>
    <submittedName>
        <fullName evidence="4">FSH1-domain-containing protein</fullName>
    </submittedName>
</protein>
<reference evidence="4 5" key="1">
    <citation type="submission" date="2014-05" db="EMBL/GenBank/DDBJ databases">
        <title>Draft genome sequence of a rare smut relative, Tilletiaria anomala UBC 951.</title>
        <authorList>
            <consortium name="DOE Joint Genome Institute"/>
            <person name="Toome M."/>
            <person name="Kuo A."/>
            <person name="Henrissat B."/>
            <person name="Lipzen A."/>
            <person name="Tritt A."/>
            <person name="Yoshinaga Y."/>
            <person name="Zane M."/>
            <person name="Barry K."/>
            <person name="Grigoriev I.V."/>
            <person name="Spatafora J.W."/>
            <person name="Aimea M.C."/>
        </authorList>
    </citation>
    <scope>NUCLEOTIDE SEQUENCE [LARGE SCALE GENOMIC DNA]</scope>
    <source>
        <strain evidence="4 5">UBC 951</strain>
    </source>
</reference>
<dbReference type="PANTHER" id="PTHR48070">
    <property type="entry name" value="ESTERASE OVCA2"/>
    <property type="match status" value="1"/>
</dbReference>
<evidence type="ECO:0000259" key="3">
    <source>
        <dbReference type="Pfam" id="PF03959"/>
    </source>
</evidence>
<dbReference type="GO" id="GO:0016787">
    <property type="term" value="F:hydrolase activity"/>
    <property type="evidence" value="ECO:0007669"/>
    <property type="project" value="UniProtKB-KW"/>
</dbReference>
<dbReference type="OMA" id="EEPRGWW"/>
<dbReference type="InterPro" id="IPR005645">
    <property type="entry name" value="FSH-like_dom"/>
</dbReference>
<dbReference type="RefSeq" id="XP_013243244.1">
    <property type="nucleotide sequence ID" value="XM_013387790.1"/>
</dbReference>
<dbReference type="Gene3D" id="3.40.50.1820">
    <property type="entry name" value="alpha/beta hydrolase"/>
    <property type="match status" value="1"/>
</dbReference>
<comment type="caution">
    <text evidence="4">The sequence shown here is derived from an EMBL/GenBank/DDBJ whole genome shotgun (WGS) entry which is preliminary data.</text>
</comment>
<feature type="region of interest" description="Disordered" evidence="2">
    <location>
        <begin position="235"/>
        <end position="301"/>
    </location>
</feature>
<dbReference type="OrthoDB" id="2094269at2759"/>
<evidence type="ECO:0000256" key="1">
    <source>
        <dbReference type="ARBA" id="ARBA00022801"/>
    </source>
</evidence>
<dbReference type="HOGENOM" id="CLU_051938_2_1_1"/>
<dbReference type="InterPro" id="IPR029058">
    <property type="entry name" value="AB_hydrolase_fold"/>
</dbReference>
<dbReference type="PANTHER" id="PTHR48070:SF6">
    <property type="entry name" value="ESTERASE OVCA2"/>
    <property type="match status" value="1"/>
</dbReference>
<evidence type="ECO:0000313" key="5">
    <source>
        <dbReference type="Proteomes" id="UP000027361"/>
    </source>
</evidence>
<keyword evidence="5" id="KW-1185">Reference proteome</keyword>
<accession>A0A066W484</accession>
<proteinExistence type="predicted"/>
<gene>
    <name evidence="4" type="ORF">K437DRAFT_256529</name>
</gene>
<dbReference type="InParanoid" id="A0A066W484"/>
<feature type="compositionally biased region" description="Low complexity" evidence="2">
    <location>
        <begin position="247"/>
        <end position="261"/>
    </location>
</feature>
<dbReference type="SUPFAM" id="SSF53474">
    <property type="entry name" value="alpha/beta-Hydrolases"/>
    <property type="match status" value="1"/>
</dbReference>
<dbReference type="GO" id="GO:0005634">
    <property type="term" value="C:nucleus"/>
    <property type="evidence" value="ECO:0007669"/>
    <property type="project" value="TreeGrafter"/>
</dbReference>
<organism evidence="4 5">
    <name type="scientific">Tilletiaria anomala (strain ATCC 24038 / CBS 436.72 / UBC 951)</name>
    <dbReference type="NCBI Taxonomy" id="1037660"/>
    <lineage>
        <taxon>Eukaryota</taxon>
        <taxon>Fungi</taxon>
        <taxon>Dikarya</taxon>
        <taxon>Basidiomycota</taxon>
        <taxon>Ustilaginomycotina</taxon>
        <taxon>Exobasidiomycetes</taxon>
        <taxon>Georgefischeriales</taxon>
        <taxon>Tilletiariaceae</taxon>
        <taxon>Tilletiaria</taxon>
    </lineage>
</organism>
<dbReference type="Pfam" id="PF03959">
    <property type="entry name" value="FSH1"/>
    <property type="match status" value="1"/>
</dbReference>
<dbReference type="STRING" id="1037660.A0A066W484"/>
<evidence type="ECO:0000313" key="4">
    <source>
        <dbReference type="EMBL" id="KDN45605.1"/>
    </source>
</evidence>